<protein>
    <recommendedName>
        <fullName evidence="4">FAD/FMN-containing dehydrogenase</fullName>
    </recommendedName>
</protein>
<evidence type="ECO:0008006" key="4">
    <source>
        <dbReference type="Google" id="ProtNLM"/>
    </source>
</evidence>
<organism evidence="2 3">
    <name type="scientific">Zoogloea oryzae</name>
    <dbReference type="NCBI Taxonomy" id="310767"/>
    <lineage>
        <taxon>Bacteria</taxon>
        <taxon>Pseudomonadati</taxon>
        <taxon>Pseudomonadota</taxon>
        <taxon>Betaproteobacteria</taxon>
        <taxon>Rhodocyclales</taxon>
        <taxon>Zoogloeaceae</taxon>
        <taxon>Zoogloea</taxon>
    </lineage>
</organism>
<keyword evidence="1" id="KW-0732">Signal</keyword>
<proteinExistence type="predicted"/>
<gene>
    <name evidence="2" type="ORF">GCM10007933_21670</name>
</gene>
<dbReference type="Proteomes" id="UP001157167">
    <property type="component" value="Unassembled WGS sequence"/>
</dbReference>
<name>A0ABQ6FDL9_9RHOO</name>
<dbReference type="EMBL" id="BSPX01000029">
    <property type="protein sequence ID" value="GLT22707.1"/>
    <property type="molecule type" value="Genomic_DNA"/>
</dbReference>
<feature type="chain" id="PRO_5047480969" description="FAD/FMN-containing dehydrogenase" evidence="1">
    <location>
        <begin position="26"/>
        <end position="162"/>
    </location>
</feature>
<evidence type="ECO:0000313" key="2">
    <source>
        <dbReference type="EMBL" id="GLT22707.1"/>
    </source>
</evidence>
<comment type="caution">
    <text evidence="2">The sequence shown here is derived from an EMBL/GenBank/DDBJ whole genome shotgun (WGS) entry which is preliminary data.</text>
</comment>
<evidence type="ECO:0000313" key="3">
    <source>
        <dbReference type="Proteomes" id="UP001157167"/>
    </source>
</evidence>
<reference evidence="3" key="1">
    <citation type="journal article" date="2019" name="Int. J. Syst. Evol. Microbiol.">
        <title>The Global Catalogue of Microorganisms (GCM) 10K type strain sequencing project: providing services to taxonomists for standard genome sequencing and annotation.</title>
        <authorList>
            <consortium name="The Broad Institute Genomics Platform"/>
            <consortium name="The Broad Institute Genome Sequencing Center for Infectious Disease"/>
            <person name="Wu L."/>
            <person name="Ma J."/>
        </authorList>
    </citation>
    <scope>NUCLEOTIDE SEQUENCE [LARGE SCALE GENOMIC DNA]</scope>
    <source>
        <strain evidence="3">NBRC 102407</strain>
    </source>
</reference>
<evidence type="ECO:0000256" key="1">
    <source>
        <dbReference type="SAM" id="SignalP"/>
    </source>
</evidence>
<keyword evidence="3" id="KW-1185">Reference proteome</keyword>
<accession>A0ABQ6FDL9</accession>
<sequence length="162" mass="17087">MTRLFRSFRALFVLGALLLGMGAMAAPLAPGAVFPVLNLEDQHGKVLAVPAGTRVVLFAADKTASDLANALLAAQPAGVLDRLQAAYLADISAMPAVITRMFALPALRALPFRVGLARDASLLADVPRQRGAVSVIRLSEGRVDRIDFASDEVQLRSALGLQ</sequence>
<feature type="signal peptide" evidence="1">
    <location>
        <begin position="1"/>
        <end position="25"/>
    </location>
</feature>